<dbReference type="Gene3D" id="3.90.1200.10">
    <property type="match status" value="1"/>
</dbReference>
<dbReference type="InterPro" id="IPR002575">
    <property type="entry name" value="Aminoglycoside_PTrfase"/>
</dbReference>
<dbReference type="CDD" id="cd05120">
    <property type="entry name" value="APH_ChoK_like"/>
    <property type="match status" value="1"/>
</dbReference>
<dbReference type="InterPro" id="IPR051678">
    <property type="entry name" value="AGP_Transferase"/>
</dbReference>
<dbReference type="Proteomes" id="UP000469558">
    <property type="component" value="Unassembled WGS sequence"/>
</dbReference>
<dbReference type="PANTHER" id="PTHR21310">
    <property type="entry name" value="AMINOGLYCOSIDE PHOSPHOTRANSFERASE-RELATED-RELATED"/>
    <property type="match status" value="1"/>
</dbReference>
<dbReference type="Pfam" id="PF01636">
    <property type="entry name" value="APH"/>
    <property type="match status" value="1"/>
</dbReference>
<protein>
    <recommendedName>
        <fullName evidence="1">Aminoglycoside phosphotransferase domain-containing protein</fullName>
    </recommendedName>
</protein>
<evidence type="ECO:0000313" key="3">
    <source>
        <dbReference type="Proteomes" id="UP000469558"/>
    </source>
</evidence>
<comment type="caution">
    <text evidence="2">The sequence shown here is derived from an EMBL/GenBank/DDBJ whole genome shotgun (WGS) entry which is preliminary data.</text>
</comment>
<evidence type="ECO:0000313" key="2">
    <source>
        <dbReference type="EMBL" id="TVY85565.1"/>
    </source>
</evidence>
<evidence type="ECO:0000259" key="1">
    <source>
        <dbReference type="Pfam" id="PF01636"/>
    </source>
</evidence>
<dbReference type="AlphaFoldDB" id="A0A8T9CI93"/>
<feature type="domain" description="Aminoglycoside phosphotransferase" evidence="1">
    <location>
        <begin position="104"/>
        <end position="291"/>
    </location>
</feature>
<dbReference type="OrthoDB" id="2906425at2759"/>
<name>A0A8T9CI93_9HELO</name>
<keyword evidence="3" id="KW-1185">Reference proteome</keyword>
<gene>
    <name evidence="2" type="ORF">LSUE1_G000105</name>
</gene>
<dbReference type="PANTHER" id="PTHR21310:SF58">
    <property type="entry name" value="AMINOGLYCOSIDE PHOSPHOTRANSFERASE DOMAIN-CONTAINING PROTEIN"/>
    <property type="match status" value="1"/>
</dbReference>
<organism evidence="2 3">
    <name type="scientific">Lachnellula suecica</name>
    <dbReference type="NCBI Taxonomy" id="602035"/>
    <lineage>
        <taxon>Eukaryota</taxon>
        <taxon>Fungi</taxon>
        <taxon>Dikarya</taxon>
        <taxon>Ascomycota</taxon>
        <taxon>Pezizomycotina</taxon>
        <taxon>Leotiomycetes</taxon>
        <taxon>Helotiales</taxon>
        <taxon>Lachnaceae</taxon>
        <taxon>Lachnellula</taxon>
    </lineage>
</organism>
<reference evidence="2 3" key="1">
    <citation type="submission" date="2018-05" db="EMBL/GenBank/DDBJ databases">
        <title>Genome sequencing and assembly of the regulated plant pathogen Lachnellula willkommii and related sister species for the development of diagnostic species identification markers.</title>
        <authorList>
            <person name="Giroux E."/>
            <person name="Bilodeau G."/>
        </authorList>
    </citation>
    <scope>NUCLEOTIDE SEQUENCE [LARGE SCALE GENOMIC DNA]</scope>
    <source>
        <strain evidence="2 3">CBS 268.59</strain>
    </source>
</reference>
<dbReference type="EMBL" id="QGMK01000001">
    <property type="protein sequence ID" value="TVY85565.1"/>
    <property type="molecule type" value="Genomic_DNA"/>
</dbReference>
<dbReference type="SUPFAM" id="SSF56112">
    <property type="entry name" value="Protein kinase-like (PK-like)"/>
    <property type="match status" value="1"/>
</dbReference>
<dbReference type="InterPro" id="IPR011009">
    <property type="entry name" value="Kinase-like_dom_sf"/>
</dbReference>
<proteinExistence type="predicted"/>
<sequence length="338" mass="39150">MKLLEILKKWRKFPYLENDFIFHPQFDPPPPPEYGKPTIDVPSISREYNGSGFLRIFTLWALEYCSTKPKDCQGGWVPLKFPFHKLAIKYGAGRNIIEAVNLRLVASETSIRVPKVYSAFMHEREPYILMELIDGVSLRDGWSVCTNDEKDYIILQLKGIFEELRNIPHPMPGAIAAGDMQTLFDPRLRHGSYGFGPFANEEDFNNFILCGVHEDSPILTNPETSLDTQTKSEIKEVITRQKMVNHGHKVCFTHGDVNPGNILIKGGKVVALIDFELAGFYPEYWEYVNAIIVMSHDEFWVTEVGQCLTPYPEEFYFEILRRMKHFSRRGLYRVYPWE</sequence>
<accession>A0A8T9CI93</accession>